<keyword evidence="1" id="KW-0732">Signal</keyword>
<accession>A0A419EQM0</accession>
<dbReference type="AlphaFoldDB" id="A0A419EQM0"/>
<dbReference type="Pfam" id="PF01522">
    <property type="entry name" value="Polysacc_deac_1"/>
    <property type="match status" value="1"/>
</dbReference>
<dbReference type="GO" id="GO:0005975">
    <property type="term" value="P:carbohydrate metabolic process"/>
    <property type="evidence" value="ECO:0007669"/>
    <property type="project" value="InterPro"/>
</dbReference>
<dbReference type="PANTHER" id="PTHR34216:SF7">
    <property type="entry name" value="POLY-BETA-1,6-N-ACETYL-D-GLUCOSAMINE N-DEACETYLASE"/>
    <property type="match status" value="1"/>
</dbReference>
<comment type="caution">
    <text evidence="3">The sequence shown here is derived from an EMBL/GenBank/DDBJ whole genome shotgun (WGS) entry which is preliminary data.</text>
</comment>
<dbReference type="InterPro" id="IPR051398">
    <property type="entry name" value="Polysacch_Deacetylase"/>
</dbReference>
<feature type="domain" description="NodB homology" evidence="2">
    <location>
        <begin position="119"/>
        <end position="289"/>
    </location>
</feature>
<dbReference type="InterPro" id="IPR011330">
    <property type="entry name" value="Glyco_hydro/deAcase_b/a-brl"/>
</dbReference>
<dbReference type="PROSITE" id="PS51677">
    <property type="entry name" value="NODB"/>
    <property type="match status" value="1"/>
</dbReference>
<reference evidence="3 4" key="1">
    <citation type="journal article" date="2017" name="ISME J.">
        <title>Energy and carbon metabolisms in a deep terrestrial subsurface fluid microbial community.</title>
        <authorList>
            <person name="Momper L."/>
            <person name="Jungbluth S.P."/>
            <person name="Lee M.D."/>
            <person name="Amend J.P."/>
        </authorList>
    </citation>
    <scope>NUCLEOTIDE SEQUENCE [LARGE SCALE GENOMIC DNA]</scope>
    <source>
        <strain evidence="3">SURF_17</strain>
    </source>
</reference>
<evidence type="ECO:0000256" key="1">
    <source>
        <dbReference type="ARBA" id="ARBA00022729"/>
    </source>
</evidence>
<organism evidence="3 4">
    <name type="scientific">Candidatus Abyssobacteria bacterium SURF_17</name>
    <dbReference type="NCBI Taxonomy" id="2093361"/>
    <lineage>
        <taxon>Bacteria</taxon>
        <taxon>Pseudomonadati</taxon>
        <taxon>Candidatus Hydrogenedentota</taxon>
        <taxon>Candidatus Abyssobacteria</taxon>
    </lineage>
</organism>
<dbReference type="PANTHER" id="PTHR34216">
    <property type="match status" value="1"/>
</dbReference>
<evidence type="ECO:0000313" key="4">
    <source>
        <dbReference type="Proteomes" id="UP000285961"/>
    </source>
</evidence>
<dbReference type="PROSITE" id="PS51318">
    <property type="entry name" value="TAT"/>
    <property type="match status" value="1"/>
</dbReference>
<dbReference type="InterPro" id="IPR002509">
    <property type="entry name" value="NODB_dom"/>
</dbReference>
<gene>
    <name evidence="3" type="ORF">C4532_17735</name>
</gene>
<dbReference type="InterPro" id="IPR019546">
    <property type="entry name" value="TAT_signal_bac_arc"/>
</dbReference>
<proteinExistence type="predicted"/>
<sequence>MGHMGNAHLSLVFERELLRIQTGARGHSGNHMKTEVTRRDFLKTCGAAAVLLTSFPRYGYAAATKVPVLLYHDISDQFSDAYTISPALFAAQMEWLYANGFRALSLHDVDFSKQEGRENVVVITFDDGYASFMEYAFPFLSEYGFKATINIIGKYVGTFLHYGGNRPMLSWDEYRYLNASGLIDLGCHTQELHTSGGVTNFPKNALKEDLRVFIEGFHAEIGSDVDILAWPYGAYDKKSMRVAEEAGFTYLLTSREERMSEDTRSNEIPRLNINEQLDLVSFEQYIGGL</sequence>
<dbReference type="InterPro" id="IPR006311">
    <property type="entry name" value="TAT_signal"/>
</dbReference>
<name>A0A419EQM0_9BACT</name>
<dbReference type="GO" id="GO:0016810">
    <property type="term" value="F:hydrolase activity, acting on carbon-nitrogen (but not peptide) bonds"/>
    <property type="evidence" value="ECO:0007669"/>
    <property type="project" value="InterPro"/>
</dbReference>
<protein>
    <submittedName>
        <fullName evidence="3">Twin-arginine translocation signal domain-containing protein</fullName>
    </submittedName>
</protein>
<dbReference type="Proteomes" id="UP000285961">
    <property type="component" value="Unassembled WGS sequence"/>
</dbReference>
<dbReference type="Gene3D" id="3.20.20.370">
    <property type="entry name" value="Glycoside hydrolase/deacetylase"/>
    <property type="match status" value="1"/>
</dbReference>
<dbReference type="EMBL" id="QZKI01000127">
    <property type="protein sequence ID" value="RJP65405.1"/>
    <property type="molecule type" value="Genomic_DNA"/>
</dbReference>
<evidence type="ECO:0000313" key="3">
    <source>
        <dbReference type="EMBL" id="RJP65405.1"/>
    </source>
</evidence>
<dbReference type="NCBIfam" id="TIGR01409">
    <property type="entry name" value="TAT_signal_seq"/>
    <property type="match status" value="1"/>
</dbReference>
<evidence type="ECO:0000259" key="2">
    <source>
        <dbReference type="PROSITE" id="PS51677"/>
    </source>
</evidence>
<dbReference type="CDD" id="cd10918">
    <property type="entry name" value="CE4_NodB_like_5s_6s"/>
    <property type="match status" value="1"/>
</dbReference>
<dbReference type="SUPFAM" id="SSF88713">
    <property type="entry name" value="Glycoside hydrolase/deacetylase"/>
    <property type="match status" value="1"/>
</dbReference>